<dbReference type="InterPro" id="IPR025322">
    <property type="entry name" value="PADRE_dom"/>
</dbReference>
<protein>
    <recommendedName>
        <fullName evidence="2">SCP domain-containing protein</fullName>
    </recommendedName>
</protein>
<dbReference type="Pfam" id="PF14009">
    <property type="entry name" value="PADRE"/>
    <property type="match status" value="1"/>
</dbReference>
<feature type="domain" description="SCP" evidence="2">
    <location>
        <begin position="226"/>
        <end position="365"/>
    </location>
</feature>
<dbReference type="EMBL" id="JAEACU010000008">
    <property type="protein sequence ID" value="KAH7520092.1"/>
    <property type="molecule type" value="Genomic_DNA"/>
</dbReference>
<dbReference type="PANTHER" id="PTHR10334">
    <property type="entry name" value="CYSTEINE-RICH SECRETORY PROTEIN-RELATED"/>
    <property type="match status" value="1"/>
</dbReference>
<dbReference type="Pfam" id="PF00188">
    <property type="entry name" value="CAP"/>
    <property type="match status" value="2"/>
</dbReference>
<dbReference type="InterPro" id="IPR035940">
    <property type="entry name" value="CAP_sf"/>
</dbReference>
<feature type="region of interest" description="Disordered" evidence="1">
    <location>
        <begin position="1"/>
        <end position="31"/>
    </location>
</feature>
<reference evidence="3" key="1">
    <citation type="journal article" date="2021" name="Front. Plant Sci.">
        <title>Chromosome-Scale Genome Assembly for Chinese Sour Jujube and Insights Into Its Genome Evolution and Domestication Signature.</title>
        <authorList>
            <person name="Shen L.-Y."/>
            <person name="Luo H."/>
            <person name="Wang X.-L."/>
            <person name="Wang X.-M."/>
            <person name="Qiu X.-J."/>
            <person name="Liu H."/>
            <person name="Zhou S.-S."/>
            <person name="Jia K.-H."/>
            <person name="Nie S."/>
            <person name="Bao Y.-T."/>
            <person name="Zhang R.-G."/>
            <person name="Yun Q.-Z."/>
            <person name="Chai Y.-H."/>
            <person name="Lu J.-Y."/>
            <person name="Li Y."/>
            <person name="Zhao S.-W."/>
            <person name="Mao J.-F."/>
            <person name="Jia S.-G."/>
            <person name="Mao Y.-M."/>
        </authorList>
    </citation>
    <scope>NUCLEOTIDE SEQUENCE</scope>
    <source>
        <strain evidence="3">AT0</strain>
        <tissue evidence="3">Leaf</tissue>
    </source>
</reference>
<dbReference type="SMART" id="SM00198">
    <property type="entry name" value="SCP"/>
    <property type="match status" value="2"/>
</dbReference>
<evidence type="ECO:0000313" key="3">
    <source>
        <dbReference type="EMBL" id="KAH7520092.1"/>
    </source>
</evidence>
<organism evidence="3 4">
    <name type="scientific">Ziziphus jujuba var. spinosa</name>
    <dbReference type="NCBI Taxonomy" id="714518"/>
    <lineage>
        <taxon>Eukaryota</taxon>
        <taxon>Viridiplantae</taxon>
        <taxon>Streptophyta</taxon>
        <taxon>Embryophyta</taxon>
        <taxon>Tracheophyta</taxon>
        <taxon>Spermatophyta</taxon>
        <taxon>Magnoliopsida</taxon>
        <taxon>eudicotyledons</taxon>
        <taxon>Gunneridae</taxon>
        <taxon>Pentapetalae</taxon>
        <taxon>rosids</taxon>
        <taxon>fabids</taxon>
        <taxon>Rosales</taxon>
        <taxon>Rhamnaceae</taxon>
        <taxon>Paliureae</taxon>
        <taxon>Ziziphus</taxon>
    </lineage>
</organism>
<evidence type="ECO:0000259" key="2">
    <source>
        <dbReference type="SMART" id="SM00198"/>
    </source>
</evidence>
<proteinExistence type="predicted"/>
<dbReference type="SUPFAM" id="SSF55797">
    <property type="entry name" value="PR-1-like"/>
    <property type="match status" value="2"/>
</dbReference>
<gene>
    <name evidence="3" type="ORF">FEM48_Zijuj08G0107300</name>
</gene>
<accession>A0A978UYM6</accession>
<name>A0A978UYM6_ZIZJJ</name>
<dbReference type="PRINTS" id="PR00837">
    <property type="entry name" value="V5TPXLIKE"/>
</dbReference>
<dbReference type="InterPro" id="IPR014044">
    <property type="entry name" value="CAP_dom"/>
</dbReference>
<dbReference type="AlphaFoldDB" id="A0A978UYM6"/>
<evidence type="ECO:0000313" key="4">
    <source>
        <dbReference type="Proteomes" id="UP000813462"/>
    </source>
</evidence>
<dbReference type="Gene3D" id="3.40.33.10">
    <property type="entry name" value="CAP"/>
    <property type="match status" value="2"/>
</dbReference>
<evidence type="ECO:0000256" key="1">
    <source>
        <dbReference type="SAM" id="MobiDB-lite"/>
    </source>
</evidence>
<dbReference type="FunFam" id="3.40.33.10:FF:000004">
    <property type="entry name" value="CAP, cysteine-rich secretory protein, antigen 5"/>
    <property type="match status" value="1"/>
</dbReference>
<comment type="caution">
    <text evidence="3">The sequence shown here is derived from an EMBL/GenBank/DDBJ whole genome shotgun (WGS) entry which is preliminary data.</text>
</comment>
<feature type="domain" description="SCP" evidence="2">
    <location>
        <begin position="412"/>
        <end position="550"/>
    </location>
</feature>
<sequence>MGVCASSQNINTRRSSGGGGGGGRSATMMDDASSSSRCSKLIHVDGRVQELKQPIQAKHIISNNPNCILCSSDSMSVGVCVPLVPEEEFLQPGQIYFLLPRFQAKQPLSLPDLCALAIKASSALSNRTVDLSSINSKFNLRSNKPSVSSDSSCRYAKLINAPHMGLRLRAKLTPLKTLFPQNPNPGIRIRLNKNMGHSFPALVVAVTICVISSVHGAAPPSPSPDAVASEFLNAHNQARATVRVGPLKWSELLAKAASQLVRYQRDKAVCRTANLDGIEFGGNQFWGGGMVGRWTPRMAVDSWVDNKKYYNYAKNSCVPNQKCGTYTQVALTDCQGTLHLGNGSTEYPKLPSLLSLGSEKGSTVEAPLKEKALKMGRALVGSAVAVAVISLMISSAVVHCATDPPVQSPINSAAREFLEAHNQARASVGVGPLKWSETLANATGRVVRYQRDKMGCRFAELNDIKFGANQFFGGGSSSGWTPRMAVDKWVGEKKYYNYTSNTCAANEKCGTYTQVVWRNSTELGCSQANCVKEMASLIVCFYNPPGNYVGERPY</sequence>
<feature type="compositionally biased region" description="Polar residues" evidence="1">
    <location>
        <begin position="1"/>
        <end position="12"/>
    </location>
</feature>
<dbReference type="InterPro" id="IPR001283">
    <property type="entry name" value="CRISP-related"/>
</dbReference>
<dbReference type="Proteomes" id="UP000813462">
    <property type="component" value="Unassembled WGS sequence"/>
</dbReference>
<dbReference type="CDD" id="cd05381">
    <property type="entry name" value="CAP_PR-1"/>
    <property type="match status" value="1"/>
</dbReference>